<protein>
    <recommendedName>
        <fullName evidence="14">Peptide O-xylosyltransferase</fullName>
    </recommendedName>
</protein>
<evidence type="ECO:0000256" key="13">
    <source>
        <dbReference type="ARBA" id="ARBA00023180"/>
    </source>
</evidence>
<dbReference type="Proteomes" id="UP000217348">
    <property type="component" value="Chromosome"/>
</dbReference>
<keyword evidence="11" id="KW-0472">Membrane</keyword>
<evidence type="ECO:0000256" key="9">
    <source>
        <dbReference type="ARBA" id="ARBA00022989"/>
    </source>
</evidence>
<dbReference type="Pfam" id="PF02485">
    <property type="entry name" value="Branch"/>
    <property type="match status" value="1"/>
</dbReference>
<dbReference type="EMBL" id="CP022387">
    <property type="protein sequence ID" value="ATA89328.1"/>
    <property type="molecule type" value="Genomic_DNA"/>
</dbReference>
<proteinExistence type="predicted"/>
<keyword evidence="12" id="KW-1015">Disulfide bond</keyword>
<evidence type="ECO:0000256" key="2">
    <source>
        <dbReference type="ARBA" id="ARBA00004648"/>
    </source>
</evidence>
<evidence type="ECO:0000256" key="1">
    <source>
        <dbReference type="ARBA" id="ARBA00004323"/>
    </source>
</evidence>
<evidence type="ECO:0000256" key="12">
    <source>
        <dbReference type="ARBA" id="ARBA00023157"/>
    </source>
</evidence>
<evidence type="ECO:0000256" key="14">
    <source>
        <dbReference type="ARBA" id="ARBA00042865"/>
    </source>
</evidence>
<keyword evidence="7" id="KW-0256">Endoplasmic reticulum</keyword>
<dbReference type="GO" id="GO:0015012">
    <property type="term" value="P:heparan sulfate proteoglycan biosynthetic process"/>
    <property type="evidence" value="ECO:0007669"/>
    <property type="project" value="TreeGrafter"/>
</dbReference>
<dbReference type="InterPro" id="IPR003406">
    <property type="entry name" value="Glyco_trans_14"/>
</dbReference>
<keyword evidence="5" id="KW-0812">Transmembrane</keyword>
<evidence type="ECO:0000313" key="15">
    <source>
        <dbReference type="EMBL" id="ATA89328.1"/>
    </source>
</evidence>
<dbReference type="AlphaFoldDB" id="A0A250FZ15"/>
<name>A0A250FZ15_9FLAO</name>
<comment type="subcellular location">
    <subcellularLocation>
        <location evidence="2">Endoplasmic reticulum membrane</location>
        <topology evidence="2">Single-pass type II membrane protein</topology>
    </subcellularLocation>
    <subcellularLocation>
        <location evidence="1">Golgi apparatus membrane</location>
        <topology evidence="1">Single-pass type II membrane protein</topology>
    </subcellularLocation>
</comment>
<evidence type="ECO:0000256" key="7">
    <source>
        <dbReference type="ARBA" id="ARBA00022824"/>
    </source>
</evidence>
<keyword evidence="3" id="KW-0328">Glycosyltransferase</keyword>
<dbReference type="GO" id="GO:0050650">
    <property type="term" value="P:chondroitin sulfate proteoglycan biosynthetic process"/>
    <property type="evidence" value="ECO:0007669"/>
    <property type="project" value="TreeGrafter"/>
</dbReference>
<dbReference type="OrthoDB" id="7943907at2"/>
<evidence type="ECO:0000256" key="11">
    <source>
        <dbReference type="ARBA" id="ARBA00023136"/>
    </source>
</evidence>
<dbReference type="GO" id="GO:0046872">
    <property type="term" value="F:metal ion binding"/>
    <property type="evidence" value="ECO:0007669"/>
    <property type="project" value="UniProtKB-KW"/>
</dbReference>
<evidence type="ECO:0000256" key="5">
    <source>
        <dbReference type="ARBA" id="ARBA00022692"/>
    </source>
</evidence>
<dbReference type="InterPro" id="IPR043538">
    <property type="entry name" value="XYLT"/>
</dbReference>
<evidence type="ECO:0000313" key="16">
    <source>
        <dbReference type="Proteomes" id="UP000217348"/>
    </source>
</evidence>
<organism evidence="15 16">
    <name type="scientific">Capnocytophaga stomatis</name>
    <dbReference type="NCBI Taxonomy" id="1848904"/>
    <lineage>
        <taxon>Bacteria</taxon>
        <taxon>Pseudomonadati</taxon>
        <taxon>Bacteroidota</taxon>
        <taxon>Flavobacteriia</taxon>
        <taxon>Flavobacteriales</taxon>
        <taxon>Flavobacteriaceae</taxon>
        <taxon>Capnocytophaga</taxon>
    </lineage>
</organism>
<dbReference type="PANTHER" id="PTHR46025">
    <property type="entry name" value="XYLOSYLTRANSFERASE OXT"/>
    <property type="match status" value="1"/>
</dbReference>
<dbReference type="KEGG" id="csto:CGC58_06075"/>
<dbReference type="RefSeq" id="WP_095895830.1">
    <property type="nucleotide sequence ID" value="NZ_CP022387.1"/>
</dbReference>
<evidence type="ECO:0000256" key="3">
    <source>
        <dbReference type="ARBA" id="ARBA00022676"/>
    </source>
</evidence>
<reference evidence="16" key="1">
    <citation type="submission" date="2017-06" db="EMBL/GenBank/DDBJ databases">
        <title>Capnocytophaga spp. assemblies.</title>
        <authorList>
            <person name="Gulvik C.A."/>
        </authorList>
    </citation>
    <scope>NUCLEOTIDE SEQUENCE [LARGE SCALE GENOMIC DNA]</scope>
    <source>
        <strain evidence="16">H2177</strain>
    </source>
</reference>
<dbReference type="GO" id="GO:0016020">
    <property type="term" value="C:membrane"/>
    <property type="evidence" value="ECO:0007669"/>
    <property type="project" value="InterPro"/>
</dbReference>
<keyword evidence="13" id="KW-0325">Glycoprotein</keyword>
<evidence type="ECO:0000256" key="6">
    <source>
        <dbReference type="ARBA" id="ARBA00022723"/>
    </source>
</evidence>
<accession>A0A250FZ15</accession>
<keyword evidence="4" id="KW-0808">Transferase</keyword>
<evidence type="ECO:0000256" key="8">
    <source>
        <dbReference type="ARBA" id="ARBA00022968"/>
    </source>
</evidence>
<keyword evidence="8" id="KW-0735">Signal-anchor</keyword>
<evidence type="ECO:0000256" key="10">
    <source>
        <dbReference type="ARBA" id="ARBA00023034"/>
    </source>
</evidence>
<dbReference type="PANTHER" id="PTHR46025:SF3">
    <property type="entry name" value="XYLOSYLTRANSFERASE OXT"/>
    <property type="match status" value="1"/>
</dbReference>
<sequence>MQKNYIILAHRNPKQLARMIDKLDDGQAYFYIHLDLRVKIDDFQKDINKPNVFFISKREKCFWGDFSIVKATLNLMEAVKNDNRKGFVILMSGQDYPIKNQVEINKFLSVNKDYNFIEIIPIEKKWKKKVVKDKIFHYHILHSSKRSDSNSYAPFFHTNIKQKIRILTHFLKGRLSFTNLKKLFQLPERKPIFPKQYAGSQWCAFNEQTFQKMVFYLRENKENLEDYYKFTSSPDEIFFHSVLMHLQESDVGIKIKPSVTYVNWDRKGCQLPVLFQSTDLQELIQQEQKLFARKFDVEIDSEIFNLLDETNG</sequence>
<gene>
    <name evidence="15" type="ORF">CGC58_06075</name>
</gene>
<evidence type="ECO:0000256" key="4">
    <source>
        <dbReference type="ARBA" id="ARBA00022679"/>
    </source>
</evidence>
<keyword evidence="6" id="KW-0479">Metal-binding</keyword>
<keyword evidence="9" id="KW-1133">Transmembrane helix</keyword>
<keyword evidence="10" id="KW-0333">Golgi apparatus</keyword>
<dbReference type="GO" id="GO:0030158">
    <property type="term" value="F:protein xylosyltransferase activity"/>
    <property type="evidence" value="ECO:0007669"/>
    <property type="project" value="InterPro"/>
</dbReference>